<evidence type="ECO:0000256" key="6">
    <source>
        <dbReference type="ARBA" id="ARBA00016853"/>
    </source>
</evidence>
<comment type="pathway">
    <text evidence="3">Amino-acid biosynthesis; L-lysine biosynthesis via DAP pathway; LL-2,6-diaminopimelate from (S)-tetrahydrodipicolinate (succinylase route): step 3/3.</text>
</comment>
<keyword evidence="8" id="KW-0378">Hydrolase</keyword>
<sequence>MRQFTDLENHLLELVDTEGAIAFLQRLVQSDSQNPPGNEMQTALIIRKKLDEIGLMTEVQEVEPGRFNVIGLLAGESEEQLLFNGHMDTVKTGDPNTWTKPPLGGLIENGRLYGRGACDMKSGLAAMIFAIEALVKCGITPHKSILFTAVIDEEVFFKGTRALIDTGKLKHCTRAYVSEPTSLCIATSLQGAAEFTARTYGKAAHCGMAENGINAIIPMAEFATELNKLNDRLKGKGALLGFPVNPSLNVGSIKGGIDITLVPDYCEMNFDRQVFPGEDMQQAIDEIHEIFKQVCSKYGTRNELTCNQYFNYWKVDKAHPVAQTAVHCHEMVTGSKPDDTLFRAYAEVEMIAQQGIPGIIYGPGSILQAHRPDEYVELDEFITALKTYALIGLDFIR</sequence>
<proteinExistence type="inferred from homology"/>
<dbReference type="CDD" id="cd08659">
    <property type="entry name" value="M20_ArgE_DapE-like"/>
    <property type="match status" value="1"/>
</dbReference>
<dbReference type="Pfam" id="PF07687">
    <property type="entry name" value="M20_dimer"/>
    <property type="match status" value="1"/>
</dbReference>
<evidence type="ECO:0000256" key="3">
    <source>
        <dbReference type="ARBA" id="ARBA00005130"/>
    </source>
</evidence>
<keyword evidence="10" id="KW-0170">Cobalt</keyword>
<keyword evidence="9" id="KW-0862">Zinc</keyword>
<evidence type="ECO:0000256" key="7">
    <source>
        <dbReference type="ARBA" id="ARBA00022723"/>
    </source>
</evidence>
<dbReference type="Pfam" id="PF01546">
    <property type="entry name" value="Peptidase_M20"/>
    <property type="match status" value="1"/>
</dbReference>
<feature type="domain" description="Peptidase M20 dimerisation" evidence="12">
    <location>
        <begin position="188"/>
        <end position="298"/>
    </location>
</feature>
<dbReference type="InterPro" id="IPR050072">
    <property type="entry name" value="Peptidase_M20A"/>
</dbReference>
<reference evidence="13" key="1">
    <citation type="journal article" date="2022" name="Cell Host Microbe">
        <title>Colonization of the live biotherapeutic product VE303 and modulation of the microbiota and metabolites in healthy volunteers.</title>
        <authorList>
            <person name="Dsouza M."/>
            <person name="Menon R."/>
            <person name="Crossette E."/>
            <person name="Bhattarai S.K."/>
            <person name="Schneider J."/>
            <person name="Kim Y.G."/>
            <person name="Reddy S."/>
            <person name="Caballero S."/>
            <person name="Felix C."/>
            <person name="Cornacchione L."/>
            <person name="Hendrickson J."/>
            <person name="Watson A.R."/>
            <person name="Minot S.S."/>
            <person name="Greenfield N."/>
            <person name="Schopf L."/>
            <person name="Szabady R."/>
            <person name="Patarroyo J."/>
            <person name="Smith W."/>
            <person name="Harrison P."/>
            <person name="Kuijper E.J."/>
            <person name="Kelly C.P."/>
            <person name="Olle B."/>
            <person name="Bobilev D."/>
            <person name="Silber J.L."/>
            <person name="Bucci V."/>
            <person name="Roberts B."/>
            <person name="Faith J."/>
            <person name="Norman J.M."/>
        </authorList>
    </citation>
    <scope>NUCLEOTIDE SEQUENCE</scope>
    <source>
        <strain evidence="13">VE303-04</strain>
    </source>
</reference>
<dbReference type="PROSITE" id="PS00758">
    <property type="entry name" value="ARGE_DAPE_CPG2_1"/>
    <property type="match status" value="1"/>
</dbReference>
<gene>
    <name evidence="13" type="ORF">K5I21_00970</name>
</gene>
<accession>A0AAW5EW25</accession>
<comment type="cofactor">
    <cofactor evidence="1">
        <name>Co(2+)</name>
        <dbReference type="ChEBI" id="CHEBI:48828"/>
    </cofactor>
</comment>
<dbReference type="InterPro" id="IPR002933">
    <property type="entry name" value="Peptidase_M20"/>
</dbReference>
<dbReference type="InterPro" id="IPR036264">
    <property type="entry name" value="Bact_exopeptidase_dim_dom"/>
</dbReference>
<dbReference type="Proteomes" id="UP001203136">
    <property type="component" value="Unassembled WGS sequence"/>
</dbReference>
<dbReference type="RefSeq" id="WP_024739002.1">
    <property type="nucleotide sequence ID" value="NZ_CACRUA010000029.1"/>
</dbReference>
<evidence type="ECO:0000256" key="2">
    <source>
        <dbReference type="ARBA" id="ARBA00001947"/>
    </source>
</evidence>
<dbReference type="NCBIfam" id="TIGR01910">
    <property type="entry name" value="DapE-ArgE"/>
    <property type="match status" value="1"/>
</dbReference>
<comment type="similarity">
    <text evidence="4">Belongs to the peptidase M20A family.</text>
</comment>
<evidence type="ECO:0000256" key="9">
    <source>
        <dbReference type="ARBA" id="ARBA00022833"/>
    </source>
</evidence>
<dbReference type="Gene3D" id="3.40.630.10">
    <property type="entry name" value="Zn peptidases"/>
    <property type="match status" value="2"/>
</dbReference>
<keyword evidence="7" id="KW-0479">Metal-binding</keyword>
<dbReference type="InterPro" id="IPR011650">
    <property type="entry name" value="Peptidase_M20_dimer"/>
</dbReference>
<evidence type="ECO:0000313" key="14">
    <source>
        <dbReference type="Proteomes" id="UP001203136"/>
    </source>
</evidence>
<evidence type="ECO:0000256" key="1">
    <source>
        <dbReference type="ARBA" id="ARBA00001941"/>
    </source>
</evidence>
<dbReference type="SUPFAM" id="SSF53187">
    <property type="entry name" value="Zn-dependent exopeptidases"/>
    <property type="match status" value="1"/>
</dbReference>
<dbReference type="SUPFAM" id="SSF55031">
    <property type="entry name" value="Bacterial exopeptidase dimerisation domain"/>
    <property type="match status" value="1"/>
</dbReference>
<evidence type="ECO:0000256" key="8">
    <source>
        <dbReference type="ARBA" id="ARBA00022801"/>
    </source>
</evidence>
<organism evidence="13 14">
    <name type="scientific">Clostridium symbiosum</name>
    <name type="common">Bacteroides symbiosus</name>
    <dbReference type="NCBI Taxonomy" id="1512"/>
    <lineage>
        <taxon>Bacteria</taxon>
        <taxon>Bacillati</taxon>
        <taxon>Bacillota</taxon>
        <taxon>Clostridia</taxon>
        <taxon>Lachnospirales</taxon>
        <taxon>Lachnospiraceae</taxon>
        <taxon>Otoolea</taxon>
    </lineage>
</organism>
<dbReference type="GO" id="GO:0046872">
    <property type="term" value="F:metal ion binding"/>
    <property type="evidence" value="ECO:0007669"/>
    <property type="project" value="UniProtKB-KW"/>
</dbReference>
<dbReference type="InterPro" id="IPR001261">
    <property type="entry name" value="ArgE/DapE_CS"/>
</dbReference>
<dbReference type="PANTHER" id="PTHR43808">
    <property type="entry name" value="ACETYLORNITHINE DEACETYLASE"/>
    <property type="match status" value="1"/>
</dbReference>
<dbReference type="AlphaFoldDB" id="A0AAW5EW25"/>
<evidence type="ECO:0000256" key="5">
    <source>
        <dbReference type="ARBA" id="ARBA00011921"/>
    </source>
</evidence>
<evidence type="ECO:0000256" key="11">
    <source>
        <dbReference type="ARBA" id="ARBA00051301"/>
    </source>
</evidence>
<comment type="cofactor">
    <cofactor evidence="2">
        <name>Zn(2+)</name>
        <dbReference type="ChEBI" id="CHEBI:29105"/>
    </cofactor>
</comment>
<evidence type="ECO:0000256" key="10">
    <source>
        <dbReference type="ARBA" id="ARBA00023285"/>
    </source>
</evidence>
<dbReference type="InterPro" id="IPR010182">
    <property type="entry name" value="ArgE/DapE"/>
</dbReference>
<evidence type="ECO:0000259" key="12">
    <source>
        <dbReference type="Pfam" id="PF07687"/>
    </source>
</evidence>
<comment type="catalytic activity">
    <reaction evidence="11">
        <text>N-succinyl-(2S,6S)-2,6-diaminopimelate + H2O = (2S,6S)-2,6-diaminopimelate + succinate</text>
        <dbReference type="Rhea" id="RHEA:22608"/>
        <dbReference type="ChEBI" id="CHEBI:15377"/>
        <dbReference type="ChEBI" id="CHEBI:30031"/>
        <dbReference type="ChEBI" id="CHEBI:57609"/>
        <dbReference type="ChEBI" id="CHEBI:58087"/>
        <dbReference type="EC" id="3.5.1.18"/>
    </reaction>
</comment>
<name>A0AAW5EW25_CLOSY</name>
<dbReference type="GO" id="GO:0009014">
    <property type="term" value="F:succinyl-diaminopimelate desuccinylase activity"/>
    <property type="evidence" value="ECO:0007669"/>
    <property type="project" value="UniProtKB-EC"/>
</dbReference>
<dbReference type="Gene3D" id="3.30.70.360">
    <property type="match status" value="1"/>
</dbReference>
<comment type="caution">
    <text evidence="13">The sequence shown here is derived from an EMBL/GenBank/DDBJ whole genome shotgun (WGS) entry which is preliminary data.</text>
</comment>
<evidence type="ECO:0000256" key="4">
    <source>
        <dbReference type="ARBA" id="ARBA00006247"/>
    </source>
</evidence>
<dbReference type="EC" id="3.5.1.18" evidence="5"/>
<evidence type="ECO:0000313" key="13">
    <source>
        <dbReference type="EMBL" id="MCK0084468.1"/>
    </source>
</evidence>
<dbReference type="EMBL" id="JAINVB010000001">
    <property type="protein sequence ID" value="MCK0084468.1"/>
    <property type="molecule type" value="Genomic_DNA"/>
</dbReference>
<protein>
    <recommendedName>
        <fullName evidence="6">Probable succinyl-diaminopimelate desuccinylase</fullName>
        <ecNumber evidence="5">3.5.1.18</ecNumber>
    </recommendedName>
</protein>